<dbReference type="Proteomes" id="UP000499080">
    <property type="component" value="Unassembled WGS sequence"/>
</dbReference>
<sequence>MLKKSRHLRRDRSKQFGALRTRPIQFSVHPFFSWVIHGSAKPPVTAIPASFSHFQNESTGLTPTQTPPPPRMAFVSVREARSPSSGSYFIFMTECAKWKASDFGFPNFSTPTVQFSSDISIDEEFWFEVLQMVWNGHTMNLLFYAYPASCSRGSHCADGSCVESGAFVSMVPLGYNPISPLDKTEHPPVPCSRHSCFTVEMDTERKRQTKPGPCERLSRHLLKSKMGDRYMGLTVAATGRSYGDEIQ</sequence>
<accession>A0A4Y2S5A2</accession>
<protein>
    <submittedName>
        <fullName evidence="1">Uncharacterized protein</fullName>
    </submittedName>
</protein>
<name>A0A4Y2S5A2_ARAVE</name>
<reference evidence="1 2" key="1">
    <citation type="journal article" date="2019" name="Sci. Rep.">
        <title>Orb-weaving spider Araneus ventricosus genome elucidates the spidroin gene catalogue.</title>
        <authorList>
            <person name="Kono N."/>
            <person name="Nakamura H."/>
            <person name="Ohtoshi R."/>
            <person name="Moran D.A.P."/>
            <person name="Shinohara A."/>
            <person name="Yoshida Y."/>
            <person name="Fujiwara M."/>
            <person name="Mori M."/>
            <person name="Tomita M."/>
            <person name="Arakawa K."/>
        </authorList>
    </citation>
    <scope>NUCLEOTIDE SEQUENCE [LARGE SCALE GENOMIC DNA]</scope>
</reference>
<gene>
    <name evidence="1" type="ORF">AVEN_217361_1</name>
</gene>
<dbReference type="EMBL" id="BGPR01019629">
    <property type="protein sequence ID" value="GBN82489.1"/>
    <property type="molecule type" value="Genomic_DNA"/>
</dbReference>
<proteinExistence type="predicted"/>
<organism evidence="1 2">
    <name type="scientific">Araneus ventricosus</name>
    <name type="common">Orbweaver spider</name>
    <name type="synonym">Epeira ventricosa</name>
    <dbReference type="NCBI Taxonomy" id="182803"/>
    <lineage>
        <taxon>Eukaryota</taxon>
        <taxon>Metazoa</taxon>
        <taxon>Ecdysozoa</taxon>
        <taxon>Arthropoda</taxon>
        <taxon>Chelicerata</taxon>
        <taxon>Arachnida</taxon>
        <taxon>Araneae</taxon>
        <taxon>Araneomorphae</taxon>
        <taxon>Entelegynae</taxon>
        <taxon>Araneoidea</taxon>
        <taxon>Araneidae</taxon>
        <taxon>Araneus</taxon>
    </lineage>
</organism>
<dbReference type="AlphaFoldDB" id="A0A4Y2S5A2"/>
<keyword evidence="2" id="KW-1185">Reference proteome</keyword>
<evidence type="ECO:0000313" key="1">
    <source>
        <dbReference type="EMBL" id="GBN82489.1"/>
    </source>
</evidence>
<evidence type="ECO:0000313" key="2">
    <source>
        <dbReference type="Proteomes" id="UP000499080"/>
    </source>
</evidence>
<comment type="caution">
    <text evidence="1">The sequence shown here is derived from an EMBL/GenBank/DDBJ whole genome shotgun (WGS) entry which is preliminary data.</text>
</comment>